<protein>
    <submittedName>
        <fullName evidence="14">M14 family zinc carboxypeptidase</fullName>
    </submittedName>
</protein>
<evidence type="ECO:0000256" key="8">
    <source>
        <dbReference type="ARBA" id="ARBA00023145"/>
    </source>
</evidence>
<gene>
    <name evidence="14" type="ORF">Q9312_04970</name>
</gene>
<dbReference type="GO" id="GO:0008270">
    <property type="term" value="F:zinc ion binding"/>
    <property type="evidence" value="ECO:0007669"/>
    <property type="project" value="InterPro"/>
</dbReference>
<keyword evidence="4" id="KW-0645">Protease</keyword>
<reference evidence="14 15" key="1">
    <citation type="submission" date="2023-08" db="EMBL/GenBank/DDBJ databases">
        <title>Pleionea litopenaei sp. nov., isolated from stomach of juvenile Litopenaeus vannamei.</title>
        <authorList>
            <person name="Rho A.M."/>
            <person name="Hwang C.Y."/>
        </authorList>
    </citation>
    <scope>NUCLEOTIDE SEQUENCE [LARGE SCALE GENOMIC DNA]</scope>
    <source>
        <strain evidence="14 15">HL-JVS1</strain>
    </source>
</reference>
<dbReference type="InterPro" id="IPR013783">
    <property type="entry name" value="Ig-like_fold"/>
</dbReference>
<dbReference type="Gene3D" id="3.40.630.10">
    <property type="entry name" value="Zn peptidases"/>
    <property type="match status" value="1"/>
</dbReference>
<dbReference type="PANTHER" id="PTHR11705">
    <property type="entry name" value="PROTEASE FAMILY M14 CARBOXYPEPTIDASE A,B"/>
    <property type="match status" value="1"/>
</dbReference>
<evidence type="ECO:0000256" key="1">
    <source>
        <dbReference type="ARBA" id="ARBA00001913"/>
    </source>
</evidence>
<evidence type="ECO:0000256" key="4">
    <source>
        <dbReference type="ARBA" id="ARBA00022670"/>
    </source>
</evidence>
<feature type="region of interest" description="Disordered" evidence="10">
    <location>
        <begin position="315"/>
        <end position="339"/>
    </location>
</feature>
<comment type="similarity">
    <text evidence="3 9">Belongs to the peptidase M14 family.</text>
</comment>
<keyword evidence="5" id="KW-0479">Metal-binding</keyword>
<dbReference type="KEGG" id="plei:Q9312_04970"/>
<evidence type="ECO:0000313" key="14">
    <source>
        <dbReference type="EMBL" id="WMS88270.1"/>
    </source>
</evidence>
<name>A0AA51X8N3_9GAMM</name>
<dbReference type="InterPro" id="IPR007280">
    <property type="entry name" value="Peptidase_C_arc/bac"/>
</dbReference>
<evidence type="ECO:0000256" key="6">
    <source>
        <dbReference type="ARBA" id="ARBA00022801"/>
    </source>
</evidence>
<organism evidence="14 15">
    <name type="scientific">Pleionea litopenaei</name>
    <dbReference type="NCBI Taxonomy" id="3070815"/>
    <lineage>
        <taxon>Bacteria</taxon>
        <taxon>Pseudomonadati</taxon>
        <taxon>Pseudomonadota</taxon>
        <taxon>Gammaproteobacteria</taxon>
        <taxon>Oceanospirillales</taxon>
        <taxon>Pleioneaceae</taxon>
        <taxon>Pleionea</taxon>
    </lineage>
</organism>
<dbReference type="AlphaFoldDB" id="A0AA51X8N3"/>
<proteinExistence type="inferred from homology"/>
<dbReference type="Gene3D" id="2.60.120.380">
    <property type="match status" value="2"/>
</dbReference>
<feature type="chain" id="PRO_5041355367" evidence="11">
    <location>
        <begin position="22"/>
        <end position="892"/>
    </location>
</feature>
<evidence type="ECO:0000256" key="3">
    <source>
        <dbReference type="ARBA" id="ARBA00005988"/>
    </source>
</evidence>
<feature type="domain" description="Peptidase M14" evidence="13">
    <location>
        <begin position="163"/>
        <end position="473"/>
    </location>
</feature>
<dbReference type="CDD" id="cd00146">
    <property type="entry name" value="PKD"/>
    <property type="match status" value="1"/>
</dbReference>
<dbReference type="PROSITE" id="PS50093">
    <property type="entry name" value="PKD"/>
    <property type="match status" value="1"/>
</dbReference>
<feature type="region of interest" description="Disordered" evidence="10">
    <location>
        <begin position="275"/>
        <end position="298"/>
    </location>
</feature>
<dbReference type="Pfam" id="PF18911">
    <property type="entry name" value="PKD_4"/>
    <property type="match status" value="1"/>
</dbReference>
<keyword evidence="6" id="KW-0378">Hydrolase</keyword>
<dbReference type="InterPro" id="IPR000834">
    <property type="entry name" value="Peptidase_M14"/>
</dbReference>
<dbReference type="InterPro" id="IPR000601">
    <property type="entry name" value="PKD_dom"/>
</dbReference>
<dbReference type="SUPFAM" id="SSF53187">
    <property type="entry name" value="Zn-dependent exopeptidases"/>
    <property type="match status" value="1"/>
</dbReference>
<feature type="compositionally biased region" description="Polar residues" evidence="10">
    <location>
        <begin position="285"/>
        <end position="298"/>
    </location>
</feature>
<dbReference type="InterPro" id="IPR022409">
    <property type="entry name" value="PKD/Chitinase_dom"/>
</dbReference>
<dbReference type="GO" id="GO:0006508">
    <property type="term" value="P:proteolysis"/>
    <property type="evidence" value="ECO:0007669"/>
    <property type="project" value="UniProtKB-KW"/>
</dbReference>
<dbReference type="GO" id="GO:0004181">
    <property type="term" value="F:metallocarboxypeptidase activity"/>
    <property type="evidence" value="ECO:0007669"/>
    <property type="project" value="InterPro"/>
</dbReference>
<evidence type="ECO:0000256" key="2">
    <source>
        <dbReference type="ARBA" id="ARBA00001947"/>
    </source>
</evidence>
<dbReference type="EMBL" id="CP133548">
    <property type="protein sequence ID" value="WMS88270.1"/>
    <property type="molecule type" value="Genomic_DNA"/>
</dbReference>
<evidence type="ECO:0000256" key="7">
    <source>
        <dbReference type="ARBA" id="ARBA00022833"/>
    </source>
</evidence>
<keyword evidence="11" id="KW-0732">Signal</keyword>
<feature type="active site" description="Proton donor/acceptor" evidence="9">
    <location>
        <position position="443"/>
    </location>
</feature>
<dbReference type="Gene3D" id="2.60.40.10">
    <property type="entry name" value="Immunoglobulins"/>
    <property type="match status" value="1"/>
</dbReference>
<keyword evidence="14" id="KW-0121">Carboxypeptidase</keyword>
<evidence type="ECO:0000256" key="10">
    <source>
        <dbReference type="SAM" id="MobiDB-lite"/>
    </source>
</evidence>
<dbReference type="SMART" id="SM00089">
    <property type="entry name" value="PKD"/>
    <property type="match status" value="1"/>
</dbReference>
<dbReference type="Proteomes" id="UP001239782">
    <property type="component" value="Chromosome"/>
</dbReference>
<dbReference type="FunFam" id="2.60.120.380:FF:000013">
    <property type="entry name" value="Alkaline serine protease"/>
    <property type="match status" value="1"/>
</dbReference>
<evidence type="ECO:0000259" key="13">
    <source>
        <dbReference type="PROSITE" id="PS52035"/>
    </source>
</evidence>
<keyword evidence="15" id="KW-1185">Reference proteome</keyword>
<dbReference type="InterPro" id="IPR057247">
    <property type="entry name" value="CARBOXYPEPT_ZN_2"/>
</dbReference>
<sequence>MKKTICSFLLLGSMGSIPATALSNEQQSSNYQVALQSTLQSTMQSTLQSTMQAPSSVTIQQDIQNILSQEMQQQNFYRVYFDSIEQRNQISISFHAQLMETRDNLGYLILQLDEFEKEQLTKKGITVKPAPIFVEQWQERLKDAHQQSLNASVSATAIPGYSCYETVEETFTEANSLASNYPQLASWIDVGDSWEKSNNLGGYDIRVLVLTNSAISGDKPKLFINSAIHAREYTTAPLNLDFAKWLVEGYQDNADARWILDHHEVHLMLQTNPDGRKRAEAGSSWRKNTNQNYCGATSSSRGADLNRNFTDRWNITNGSGSSGSQCSSTYRGPSAGSEPEIQALENYVRSLWPDRRGSSDSDAAPSDTSGIHIDLHSYSELVLWPWGDKSSPAPNGSALQTLGRKFAFFNGYMPQQSIGLYPTDGTSDNVSYSELGVAAFTFELGTSFFQNCSTYNNTINPDNLPALVYAAKVVRTPYITPSGPDILSLQLSDGASDVGVPAGTSVTLTAQATDTRFSSRNGNESTQSIISAEYFIDVPPWQSGAVAQSINASDGNYNSSTEGLTATIDTSSLSVGEHIVFVRSRDANNVNGAISAVFLKITDGTPSLNADFSFSCNQLACDFDGSSSSGTISSYQWEFGDGNNANGISTTHTYGAAGTFQVTLTVQDNQGNSDSETQAISVSTGAGDLLQNNVPVDGLFLSQGETVMYRMVVPPNASSLSFSISGGSGDADLYVRFNAEPTQTEYDCRPYRNGNSETCAISNVQSGTYYVMLRAYQAFQGVSLVGQYQEQGSGGEFVELDVAANSGEWRHYPVTIPAGMSNLTATISSGTGDADLYVRRGSQPTTSSYDCRPYRWGNEESCTFSAPQADVWYISVRAYSSFSGLVIRAEWQ</sequence>
<dbReference type="GO" id="GO:0005615">
    <property type="term" value="C:extracellular space"/>
    <property type="evidence" value="ECO:0007669"/>
    <property type="project" value="TreeGrafter"/>
</dbReference>
<feature type="signal peptide" evidence="11">
    <location>
        <begin position="1"/>
        <end position="21"/>
    </location>
</feature>
<dbReference type="InterPro" id="IPR035986">
    <property type="entry name" value="PKD_dom_sf"/>
</dbReference>
<accession>A0AA51X8N3</accession>
<dbReference type="SMART" id="SM00631">
    <property type="entry name" value="Zn_pept"/>
    <property type="match status" value="1"/>
</dbReference>
<dbReference type="CDD" id="cd06226">
    <property type="entry name" value="M14_CPT_like"/>
    <property type="match status" value="1"/>
</dbReference>
<feature type="compositionally biased region" description="Low complexity" evidence="10">
    <location>
        <begin position="318"/>
        <end position="328"/>
    </location>
</feature>
<dbReference type="PROSITE" id="PS52035">
    <property type="entry name" value="PEPTIDASE_M14"/>
    <property type="match status" value="1"/>
</dbReference>
<evidence type="ECO:0000259" key="12">
    <source>
        <dbReference type="PROSITE" id="PS50093"/>
    </source>
</evidence>
<keyword evidence="8" id="KW-0865">Zymogen</keyword>
<evidence type="ECO:0000313" key="15">
    <source>
        <dbReference type="Proteomes" id="UP001239782"/>
    </source>
</evidence>
<dbReference type="Pfam" id="PF00246">
    <property type="entry name" value="Peptidase_M14"/>
    <property type="match status" value="1"/>
</dbReference>
<keyword evidence="7" id="KW-0862">Zinc</keyword>
<dbReference type="PRINTS" id="PR00765">
    <property type="entry name" value="CRBOXYPTASEA"/>
</dbReference>
<comment type="cofactor">
    <cofactor evidence="1">
        <name>Ca(2+)</name>
        <dbReference type="ChEBI" id="CHEBI:29108"/>
    </cofactor>
</comment>
<dbReference type="RefSeq" id="WP_309203475.1">
    <property type="nucleotide sequence ID" value="NZ_CP133548.1"/>
</dbReference>
<evidence type="ECO:0000256" key="9">
    <source>
        <dbReference type="PROSITE-ProRule" id="PRU01379"/>
    </source>
</evidence>
<dbReference type="PANTHER" id="PTHR11705:SF119">
    <property type="entry name" value="OS02G0119300 PROTEIN"/>
    <property type="match status" value="1"/>
</dbReference>
<evidence type="ECO:0000256" key="11">
    <source>
        <dbReference type="SAM" id="SignalP"/>
    </source>
</evidence>
<feature type="domain" description="PKD" evidence="12">
    <location>
        <begin position="623"/>
        <end position="689"/>
    </location>
</feature>
<dbReference type="PROSITE" id="PS00133">
    <property type="entry name" value="CARBOXYPEPT_ZN_2"/>
    <property type="match status" value="1"/>
</dbReference>
<evidence type="ECO:0000256" key="5">
    <source>
        <dbReference type="ARBA" id="ARBA00022723"/>
    </source>
</evidence>
<dbReference type="Pfam" id="PF04151">
    <property type="entry name" value="PPC"/>
    <property type="match status" value="2"/>
</dbReference>
<dbReference type="SUPFAM" id="SSF49299">
    <property type="entry name" value="PKD domain"/>
    <property type="match status" value="1"/>
</dbReference>
<comment type="cofactor">
    <cofactor evidence="2">
        <name>Zn(2+)</name>
        <dbReference type="ChEBI" id="CHEBI:29105"/>
    </cofactor>
</comment>